<feature type="domain" description="Flagellin C-terminal" evidence="6">
    <location>
        <begin position="217"/>
        <end position="298"/>
    </location>
</feature>
<dbReference type="Pfam" id="PF00700">
    <property type="entry name" value="Flagellin_C"/>
    <property type="match status" value="1"/>
</dbReference>
<comment type="subcellular location">
    <subcellularLocation>
        <location evidence="1">Bacterial flagellum</location>
    </subcellularLocation>
</comment>
<evidence type="ECO:0000256" key="3">
    <source>
        <dbReference type="ARBA" id="ARBA00023143"/>
    </source>
</evidence>
<dbReference type="InterPro" id="IPR013384">
    <property type="entry name" value="Flagell_FlgL"/>
</dbReference>
<dbReference type="AlphaFoldDB" id="A0A6J4RLV2"/>
<dbReference type="GO" id="GO:0071973">
    <property type="term" value="P:bacterial-type flagellum-dependent cell motility"/>
    <property type="evidence" value="ECO:0007669"/>
    <property type="project" value="InterPro"/>
</dbReference>
<reference evidence="7" key="1">
    <citation type="submission" date="2020-02" db="EMBL/GenBank/DDBJ databases">
        <authorList>
            <person name="Meier V. D."/>
        </authorList>
    </citation>
    <scope>NUCLEOTIDE SEQUENCE</scope>
    <source>
        <strain evidence="7">AVDCRST_MAG30</strain>
    </source>
</reference>
<evidence type="ECO:0000256" key="2">
    <source>
        <dbReference type="ARBA" id="ARBA00005709"/>
    </source>
</evidence>
<dbReference type="NCBIfam" id="TIGR02550">
    <property type="entry name" value="flagell_flgL"/>
    <property type="match status" value="1"/>
</dbReference>
<evidence type="ECO:0000256" key="4">
    <source>
        <dbReference type="SAM" id="MobiDB-lite"/>
    </source>
</evidence>
<name>A0A6J4RLV2_9ACTN</name>
<gene>
    <name evidence="7" type="ORF">AVDCRST_MAG30-111</name>
</gene>
<evidence type="ECO:0000313" key="7">
    <source>
        <dbReference type="EMBL" id="CAA9471081.1"/>
    </source>
</evidence>
<proteinExistence type="inferred from homology"/>
<sequence length="299" mass="32050">MSTRITNSMISRNVLADLNRTYEQLDRTRMKASSGKEITRPSDNPYGTARALAMRESLDGTRQHQRNAHDALGWQQATESALDKMNEVAKLTRDLVVQGSSDTVDRVSRIAIAAQIDELAQELKMHANTTYAGRFVFGGTETMTPPYALGAPDGYGGNTQTIAREIGPGVSVAINVSGDRVIGSGGGDGKLLDVLRTVAAHLRAGDGAALRGTDLRALDDGIDGLLLVRAENGATTNRVESAVSRLAEFEESTIRQLSETEDADFAKTMVEYSTQQAAYQAALKAGAGIVQASLMDFLR</sequence>
<dbReference type="SUPFAM" id="SSF64518">
    <property type="entry name" value="Phase 1 flagellin"/>
    <property type="match status" value="1"/>
</dbReference>
<dbReference type="PANTHER" id="PTHR42792">
    <property type="entry name" value="FLAGELLIN"/>
    <property type="match status" value="1"/>
</dbReference>
<dbReference type="GO" id="GO:0005198">
    <property type="term" value="F:structural molecule activity"/>
    <property type="evidence" value="ECO:0007669"/>
    <property type="project" value="InterPro"/>
</dbReference>
<accession>A0A6J4RLV2</accession>
<dbReference type="Gene3D" id="1.20.1330.10">
    <property type="entry name" value="f41 fragment of flagellin, N-terminal domain"/>
    <property type="match status" value="1"/>
</dbReference>
<feature type="region of interest" description="Disordered" evidence="4">
    <location>
        <begin position="28"/>
        <end position="47"/>
    </location>
</feature>
<evidence type="ECO:0000259" key="6">
    <source>
        <dbReference type="Pfam" id="PF00700"/>
    </source>
</evidence>
<evidence type="ECO:0000259" key="5">
    <source>
        <dbReference type="Pfam" id="PF00669"/>
    </source>
</evidence>
<dbReference type="InterPro" id="IPR046358">
    <property type="entry name" value="Flagellin_C"/>
</dbReference>
<dbReference type="EMBL" id="CADCVS010000021">
    <property type="protein sequence ID" value="CAA9471081.1"/>
    <property type="molecule type" value="Genomic_DNA"/>
</dbReference>
<evidence type="ECO:0000256" key="1">
    <source>
        <dbReference type="ARBA" id="ARBA00004365"/>
    </source>
</evidence>
<comment type="similarity">
    <text evidence="2">Belongs to the bacterial flagellin family.</text>
</comment>
<dbReference type="InterPro" id="IPR001029">
    <property type="entry name" value="Flagellin_N"/>
</dbReference>
<keyword evidence="3" id="KW-0975">Bacterial flagellum</keyword>
<dbReference type="GO" id="GO:0009424">
    <property type="term" value="C:bacterial-type flagellum hook"/>
    <property type="evidence" value="ECO:0007669"/>
    <property type="project" value="InterPro"/>
</dbReference>
<organism evidence="7">
    <name type="scientific">uncultured Solirubrobacteraceae bacterium</name>
    <dbReference type="NCBI Taxonomy" id="1162706"/>
    <lineage>
        <taxon>Bacteria</taxon>
        <taxon>Bacillati</taxon>
        <taxon>Actinomycetota</taxon>
        <taxon>Thermoleophilia</taxon>
        <taxon>Solirubrobacterales</taxon>
        <taxon>Solirubrobacteraceae</taxon>
        <taxon>environmental samples</taxon>
    </lineage>
</organism>
<dbReference type="InterPro" id="IPR001492">
    <property type="entry name" value="Flagellin"/>
</dbReference>
<protein>
    <recommendedName>
        <fullName evidence="8">Flagellar hook-associated protein FlgL</fullName>
    </recommendedName>
</protein>
<dbReference type="PANTHER" id="PTHR42792:SF1">
    <property type="entry name" value="FLAGELLAR HOOK-ASSOCIATED PROTEIN 3"/>
    <property type="match status" value="1"/>
</dbReference>
<evidence type="ECO:0008006" key="8">
    <source>
        <dbReference type="Google" id="ProtNLM"/>
    </source>
</evidence>
<feature type="domain" description="Flagellin N-terminal" evidence="5">
    <location>
        <begin position="6"/>
        <end position="142"/>
    </location>
</feature>
<dbReference type="Pfam" id="PF00669">
    <property type="entry name" value="Flagellin_N"/>
    <property type="match status" value="1"/>
</dbReference>